<protein>
    <submittedName>
        <fullName evidence="1">Putative ovule protein</fullName>
    </submittedName>
</protein>
<accession>A0A0V0GUP0</accession>
<organism evidence="1">
    <name type="scientific">Solanum chacoense</name>
    <name type="common">Chaco potato</name>
    <dbReference type="NCBI Taxonomy" id="4108"/>
    <lineage>
        <taxon>Eukaryota</taxon>
        <taxon>Viridiplantae</taxon>
        <taxon>Streptophyta</taxon>
        <taxon>Embryophyta</taxon>
        <taxon>Tracheophyta</taxon>
        <taxon>Spermatophyta</taxon>
        <taxon>Magnoliopsida</taxon>
        <taxon>eudicotyledons</taxon>
        <taxon>Gunneridae</taxon>
        <taxon>Pentapetalae</taxon>
        <taxon>asterids</taxon>
        <taxon>lamiids</taxon>
        <taxon>Solanales</taxon>
        <taxon>Solanaceae</taxon>
        <taxon>Solanoideae</taxon>
        <taxon>Solaneae</taxon>
        <taxon>Solanum</taxon>
    </lineage>
</organism>
<name>A0A0V0GUP0_SOLCH</name>
<reference evidence="1" key="1">
    <citation type="submission" date="2015-12" db="EMBL/GenBank/DDBJ databases">
        <title>Gene expression during late stages of embryo sac development: a critical building block for successful pollen-pistil interactions.</title>
        <authorList>
            <person name="Liu Y."/>
            <person name="Joly V."/>
            <person name="Sabar M."/>
            <person name="Matton D.P."/>
        </authorList>
    </citation>
    <scope>NUCLEOTIDE SEQUENCE</scope>
</reference>
<feature type="non-terminal residue" evidence="1">
    <location>
        <position position="1"/>
    </location>
</feature>
<dbReference type="AlphaFoldDB" id="A0A0V0GUP0"/>
<evidence type="ECO:0000313" key="1">
    <source>
        <dbReference type="EMBL" id="JAP11447.1"/>
    </source>
</evidence>
<dbReference type="EMBL" id="GEDG01031309">
    <property type="protein sequence ID" value="JAP11447.1"/>
    <property type="molecule type" value="Transcribed_RNA"/>
</dbReference>
<proteinExistence type="predicted"/>
<sequence>GNDLSTTLHSTVPRSHLWDYPGYVVVVPYFIPCHINSQNFKPYPPLIRRTVRNQNRIYMKQWFYKHQS</sequence>